<dbReference type="SUPFAM" id="SSF88697">
    <property type="entry name" value="PUA domain-like"/>
    <property type="match status" value="1"/>
</dbReference>
<feature type="domain" description="EVE" evidence="1">
    <location>
        <begin position="3"/>
        <end position="150"/>
    </location>
</feature>
<dbReference type="AlphaFoldDB" id="T1AN06"/>
<dbReference type="InterPro" id="IPR015947">
    <property type="entry name" value="PUA-like_sf"/>
</dbReference>
<dbReference type="EMBL" id="AUZY01010353">
    <property type="protein sequence ID" value="EQD39036.1"/>
    <property type="molecule type" value="Genomic_DNA"/>
</dbReference>
<dbReference type="CDD" id="cd21133">
    <property type="entry name" value="EVE"/>
    <property type="match status" value="1"/>
</dbReference>
<evidence type="ECO:0000313" key="2">
    <source>
        <dbReference type="EMBL" id="EQD39036.1"/>
    </source>
</evidence>
<proteinExistence type="predicted"/>
<dbReference type="InterPro" id="IPR052181">
    <property type="entry name" value="5hmC_binding"/>
</dbReference>
<accession>T1AN06</accession>
<dbReference type="GO" id="GO:0005634">
    <property type="term" value="C:nucleus"/>
    <property type="evidence" value="ECO:0007669"/>
    <property type="project" value="TreeGrafter"/>
</dbReference>
<evidence type="ECO:0000313" key="3">
    <source>
        <dbReference type="EMBL" id="EQD43435.1"/>
    </source>
</evidence>
<dbReference type="EMBL" id="AUZZ01007149">
    <property type="protein sequence ID" value="EQD43435.1"/>
    <property type="molecule type" value="Genomic_DNA"/>
</dbReference>
<dbReference type="PANTHER" id="PTHR14087">
    <property type="entry name" value="THYMOCYTE NUCLEAR PROTEIN 1"/>
    <property type="match status" value="1"/>
</dbReference>
<dbReference type="InterPro" id="IPR047197">
    <property type="entry name" value="THYN1-like_EVE"/>
</dbReference>
<dbReference type="Gene3D" id="3.10.590.10">
    <property type="entry name" value="ph1033 like domains"/>
    <property type="match status" value="1"/>
</dbReference>
<dbReference type="Pfam" id="PF01878">
    <property type="entry name" value="EVE"/>
    <property type="match status" value="1"/>
</dbReference>
<reference evidence="3" key="2">
    <citation type="journal article" date="2014" name="ISME J.">
        <title>Microbial stratification in low pH oxic and suboxic macroscopic growths along an acid mine drainage.</title>
        <authorList>
            <person name="Mendez-Garcia C."/>
            <person name="Mesa V."/>
            <person name="Sprenger R.R."/>
            <person name="Richter M."/>
            <person name="Diez M.S."/>
            <person name="Solano J."/>
            <person name="Bargiela R."/>
            <person name="Golyshina O.V."/>
            <person name="Manteca A."/>
            <person name="Ramos J.L."/>
            <person name="Gallego J.R."/>
            <person name="Llorente I."/>
            <person name="Martins Dos Santos V.A."/>
            <person name="Jensen O.N."/>
            <person name="Pelaez A.I."/>
            <person name="Sanchez J."/>
            <person name="Ferrer M."/>
        </authorList>
    </citation>
    <scope>NUCLEOTIDE SEQUENCE</scope>
</reference>
<gene>
    <name evidence="2" type="ORF">B1B_15556</name>
    <name evidence="3" type="ORF">B2A_09900</name>
</gene>
<sequence length="157" mass="18136">MEHWLFKTEPSEFSLADLLAAPERTTRWEGVRNYQVRNYLRDRVRVGDPVFLYHSSCAEPGIVGLMEVVRAGYPDPSCLDPESPYYDPRSTPDRIRWQAVDVRLVARLDLPLPLWKLREVRALQGFALLRRGNRLSVLPVTPGEWQHLIALMTLTPL</sequence>
<organism evidence="3">
    <name type="scientific">mine drainage metagenome</name>
    <dbReference type="NCBI Taxonomy" id="410659"/>
    <lineage>
        <taxon>unclassified sequences</taxon>
        <taxon>metagenomes</taxon>
        <taxon>ecological metagenomes</taxon>
    </lineage>
</organism>
<reference evidence="3" key="1">
    <citation type="submission" date="2013-08" db="EMBL/GenBank/DDBJ databases">
        <authorList>
            <person name="Mendez C."/>
            <person name="Richter M."/>
            <person name="Ferrer M."/>
            <person name="Sanchez J."/>
        </authorList>
    </citation>
    <scope>NUCLEOTIDE SEQUENCE</scope>
</reference>
<name>T1AN06_9ZZZZ</name>
<dbReference type="InterPro" id="IPR002740">
    <property type="entry name" value="EVE_domain"/>
</dbReference>
<evidence type="ECO:0000259" key="1">
    <source>
        <dbReference type="Pfam" id="PF01878"/>
    </source>
</evidence>
<protein>
    <submittedName>
        <fullName evidence="3">Protein belonging to Uncharacterized protein family UPF0310</fullName>
    </submittedName>
</protein>
<dbReference type="PANTHER" id="PTHR14087:SF7">
    <property type="entry name" value="THYMOCYTE NUCLEAR PROTEIN 1"/>
    <property type="match status" value="1"/>
</dbReference>
<comment type="caution">
    <text evidence="3">The sequence shown here is derived from an EMBL/GenBank/DDBJ whole genome shotgun (WGS) entry which is preliminary data.</text>
</comment>